<dbReference type="AlphaFoldDB" id="A0A2T2NCT4"/>
<dbReference type="SUPFAM" id="SSF48452">
    <property type="entry name" value="TPR-like"/>
    <property type="match status" value="1"/>
</dbReference>
<dbReference type="InterPro" id="IPR011990">
    <property type="entry name" value="TPR-like_helical_dom_sf"/>
</dbReference>
<evidence type="ECO:0008006" key="4">
    <source>
        <dbReference type="Google" id="ProtNLM"/>
    </source>
</evidence>
<proteinExistence type="predicted"/>
<keyword evidence="3" id="KW-1185">Reference proteome</keyword>
<dbReference type="Gene3D" id="1.25.40.10">
    <property type="entry name" value="Tetratricopeptide repeat domain"/>
    <property type="match status" value="1"/>
</dbReference>
<reference evidence="2 3" key="1">
    <citation type="journal article" date="2018" name="Front. Microbiol.">
        <title>Genome-Wide Analysis of Corynespora cassiicola Leaf Fall Disease Putative Effectors.</title>
        <authorList>
            <person name="Lopez D."/>
            <person name="Ribeiro S."/>
            <person name="Label P."/>
            <person name="Fumanal B."/>
            <person name="Venisse J.S."/>
            <person name="Kohler A."/>
            <person name="de Oliveira R.R."/>
            <person name="Labutti K."/>
            <person name="Lipzen A."/>
            <person name="Lail K."/>
            <person name="Bauer D."/>
            <person name="Ohm R.A."/>
            <person name="Barry K.W."/>
            <person name="Spatafora J."/>
            <person name="Grigoriev I.V."/>
            <person name="Martin F.M."/>
            <person name="Pujade-Renaud V."/>
        </authorList>
    </citation>
    <scope>NUCLEOTIDE SEQUENCE [LARGE SCALE GENOMIC DNA]</scope>
    <source>
        <strain evidence="2 3">Philippines</strain>
    </source>
</reference>
<protein>
    <recommendedName>
        <fullName evidence="4">TPR-like protein</fullName>
    </recommendedName>
</protein>
<dbReference type="OrthoDB" id="5328412at2759"/>
<evidence type="ECO:0000313" key="2">
    <source>
        <dbReference type="EMBL" id="PSN63190.1"/>
    </source>
</evidence>
<sequence>MPPKRKTDFLKPKPKAKGKAPEPQSEDDFLDVADEFERSAGKWRAGDAAKAARFFNRAIDMYNEGLKQYPKSFDLAYNKANLEYNITEDERIVSHFGSRIALLEETLQSHRFATTLNSDNIDVLFNTAQVLTSLAEAILEAQGHAISRIPARALLEEAVDIFTKCLDSQQNEYEQMQAEIAKAQASEAYQDDSEDAQKRASQSSTVQEDMETESTASSGAGEWAHVVEPVTPETLLETCTAQLGALTTLLGLYDPSELANMEKRAQSGLETATTKIPTLIDLVKDSPFSKPAPTAGPTLSIAPSSSTPADEDSSSPKADALLAAAAFRASIAEATFRTGQSQPQTYLSTLEQIFQPLTSPQPSGVAPVVEPSNAHSAYADALMELASAIADTPSYPSHGPSAPQDLDTQWTALSRAQTILTALASPPAAASLAPERLADVFLARGDVDLFRFRIGGFEGAKPAWAGSRAVLVANAGVFYRGARSYAERAGVMGVRGTADAKAIVAEVIKEAFAGSGERKAHWKGRGGDMARAVEEMVAEGIVGVGDMEKVVGFTA</sequence>
<evidence type="ECO:0000313" key="3">
    <source>
        <dbReference type="Proteomes" id="UP000240883"/>
    </source>
</evidence>
<dbReference type="EMBL" id="KZ678140">
    <property type="protein sequence ID" value="PSN63190.1"/>
    <property type="molecule type" value="Genomic_DNA"/>
</dbReference>
<evidence type="ECO:0000256" key="1">
    <source>
        <dbReference type="SAM" id="MobiDB-lite"/>
    </source>
</evidence>
<name>A0A2T2NCT4_CORCC</name>
<feature type="region of interest" description="Disordered" evidence="1">
    <location>
        <begin position="183"/>
        <end position="223"/>
    </location>
</feature>
<feature type="compositionally biased region" description="Polar residues" evidence="1">
    <location>
        <begin position="199"/>
        <end position="218"/>
    </location>
</feature>
<feature type="region of interest" description="Disordered" evidence="1">
    <location>
        <begin position="1"/>
        <end position="28"/>
    </location>
</feature>
<dbReference type="Proteomes" id="UP000240883">
    <property type="component" value="Unassembled WGS sequence"/>
</dbReference>
<organism evidence="2 3">
    <name type="scientific">Corynespora cassiicola Philippines</name>
    <dbReference type="NCBI Taxonomy" id="1448308"/>
    <lineage>
        <taxon>Eukaryota</taxon>
        <taxon>Fungi</taxon>
        <taxon>Dikarya</taxon>
        <taxon>Ascomycota</taxon>
        <taxon>Pezizomycotina</taxon>
        <taxon>Dothideomycetes</taxon>
        <taxon>Pleosporomycetidae</taxon>
        <taxon>Pleosporales</taxon>
        <taxon>Corynesporascaceae</taxon>
        <taxon>Corynespora</taxon>
    </lineage>
</organism>
<gene>
    <name evidence="2" type="ORF">BS50DRAFT_648668</name>
</gene>
<feature type="compositionally biased region" description="Basic and acidic residues" evidence="1">
    <location>
        <begin position="1"/>
        <end position="11"/>
    </location>
</feature>
<accession>A0A2T2NCT4</accession>
<feature type="region of interest" description="Disordered" evidence="1">
    <location>
        <begin position="285"/>
        <end position="316"/>
    </location>
</feature>